<feature type="domain" description="Atos-like C-terminal" evidence="1">
    <location>
        <begin position="10"/>
        <end position="68"/>
    </location>
</feature>
<sequence length="69" mass="8246">MVGCKNKYCLRLATDRRGRLYVHTDIRMLFSQKGDLEALNIELEKESQQHYELLSFTEMPQKPRFSPRK</sequence>
<evidence type="ECO:0000313" key="2">
    <source>
        <dbReference type="Proteomes" id="UP000887564"/>
    </source>
</evidence>
<dbReference type="InterPro" id="IPR033473">
    <property type="entry name" value="Atos-like_C"/>
</dbReference>
<dbReference type="Pfam" id="PF13889">
    <property type="entry name" value="Chromosome_seg"/>
    <property type="match status" value="1"/>
</dbReference>
<dbReference type="AlphaFoldDB" id="A0A914R9S7"/>
<dbReference type="WBParaSite" id="PEQ_0000302401-mRNA-1">
    <property type="protein sequence ID" value="PEQ_0000302401-mRNA-1"/>
    <property type="gene ID" value="PEQ_0000302401"/>
</dbReference>
<dbReference type="Proteomes" id="UP000887564">
    <property type="component" value="Unplaced"/>
</dbReference>
<accession>A0A914R9S7</accession>
<reference evidence="3" key="1">
    <citation type="submission" date="2022-11" db="UniProtKB">
        <authorList>
            <consortium name="WormBaseParasite"/>
        </authorList>
    </citation>
    <scope>IDENTIFICATION</scope>
</reference>
<evidence type="ECO:0000259" key="1">
    <source>
        <dbReference type="Pfam" id="PF13889"/>
    </source>
</evidence>
<evidence type="ECO:0000313" key="3">
    <source>
        <dbReference type="WBParaSite" id="PEQ_0000302401-mRNA-1"/>
    </source>
</evidence>
<organism evidence="2 3">
    <name type="scientific">Parascaris equorum</name>
    <name type="common">Equine roundworm</name>
    <dbReference type="NCBI Taxonomy" id="6256"/>
    <lineage>
        <taxon>Eukaryota</taxon>
        <taxon>Metazoa</taxon>
        <taxon>Ecdysozoa</taxon>
        <taxon>Nematoda</taxon>
        <taxon>Chromadorea</taxon>
        <taxon>Rhabditida</taxon>
        <taxon>Spirurina</taxon>
        <taxon>Ascaridomorpha</taxon>
        <taxon>Ascaridoidea</taxon>
        <taxon>Ascarididae</taxon>
        <taxon>Parascaris</taxon>
    </lineage>
</organism>
<protein>
    <submittedName>
        <fullName evidence="3">Atos-like C-terminal domain-containing protein</fullName>
    </submittedName>
</protein>
<name>A0A914R9S7_PAREQ</name>
<proteinExistence type="predicted"/>
<keyword evidence="2" id="KW-1185">Reference proteome</keyword>